<reference evidence="19 20" key="1">
    <citation type="submission" date="2019-09" db="EMBL/GenBank/DDBJ databases">
        <title>Bird 10,000 Genomes (B10K) Project - Family phase.</title>
        <authorList>
            <person name="Zhang G."/>
        </authorList>
    </citation>
    <scope>NUCLEOTIDE SEQUENCE [LARGE SCALE GENOMIC DNA]</scope>
    <source>
        <strain evidence="19">B10K-CU-031-12</strain>
        <tissue evidence="19">Muscle</tissue>
    </source>
</reference>
<comment type="similarity">
    <text evidence="3">Belongs to the ELP3 family.</text>
</comment>
<feature type="domain" description="N-acetyltransferase" evidence="18">
    <location>
        <begin position="142"/>
        <end position="293"/>
    </location>
</feature>
<dbReference type="GO" id="GO:0046872">
    <property type="term" value="F:metal ion binding"/>
    <property type="evidence" value="ECO:0007669"/>
    <property type="project" value="UniProtKB-KW"/>
</dbReference>
<comment type="caution">
    <text evidence="19">The sequence shown here is derived from an EMBL/GenBank/DDBJ whole genome shotgun (WGS) entry which is preliminary data.</text>
</comment>
<dbReference type="EC" id="2.3.1.311" evidence="16"/>
<sequence>RGHTVKAVCESFHLAKDAGFKVVAHMMPDLPNMGLERDMDQFFEFFENPAFRPDGLKLYPTLVIRGTGLYELWKTGRYRSYPPSTLVDLVARILALVPPWTRVYRDTQDPPPGVWNPGISGIFWNFPEFSMLRASLPSPPLSQCRDVRTREVGIQEIHHKVRPYQVELIRRDYVANGGWETFLSYEDPDQDILVGLLRLRKSSPESFRPELRDGVSIVRELHVYGSVVPVSSRDPSKFQHQGFGMLLMEEAERIAREEHGARKIAVISGVGTRNYYRKIGYELEGPYMVKWLE</sequence>
<dbReference type="GO" id="GO:0033588">
    <property type="term" value="C:elongator holoenzyme complex"/>
    <property type="evidence" value="ECO:0007669"/>
    <property type="project" value="TreeGrafter"/>
</dbReference>
<evidence type="ECO:0000256" key="17">
    <source>
        <dbReference type="ARBA" id="ARBA00047372"/>
    </source>
</evidence>
<dbReference type="InterPro" id="IPR000182">
    <property type="entry name" value="GNAT_dom"/>
</dbReference>
<keyword evidence="14" id="KW-0012">Acyltransferase</keyword>
<evidence type="ECO:0000256" key="4">
    <source>
        <dbReference type="ARBA" id="ARBA00020266"/>
    </source>
</evidence>
<name>A0A7K8SC83_9PASS</name>
<dbReference type="PROSITE" id="PS51186">
    <property type="entry name" value="GNAT"/>
    <property type="match status" value="1"/>
</dbReference>
<dbReference type="InterPro" id="IPR016181">
    <property type="entry name" value="Acyl_CoA_acyltransferase"/>
</dbReference>
<keyword evidence="7" id="KW-0808">Transferase</keyword>
<organism evidence="19 20">
    <name type="scientific">Rhodinocichla rosea</name>
    <dbReference type="NCBI Taxonomy" id="58203"/>
    <lineage>
        <taxon>Eukaryota</taxon>
        <taxon>Metazoa</taxon>
        <taxon>Chordata</taxon>
        <taxon>Craniata</taxon>
        <taxon>Vertebrata</taxon>
        <taxon>Euteleostomi</taxon>
        <taxon>Archelosauria</taxon>
        <taxon>Archosauria</taxon>
        <taxon>Dinosauria</taxon>
        <taxon>Saurischia</taxon>
        <taxon>Theropoda</taxon>
        <taxon>Coelurosauria</taxon>
        <taxon>Aves</taxon>
        <taxon>Neognathae</taxon>
        <taxon>Neoaves</taxon>
        <taxon>Telluraves</taxon>
        <taxon>Australaves</taxon>
        <taxon>Passeriformes</taxon>
        <taxon>Thraupidae</taxon>
        <taxon>Rhodinocichla</taxon>
    </lineage>
</organism>
<dbReference type="Pfam" id="PF16199">
    <property type="entry name" value="Radical_SAM_C"/>
    <property type="match status" value="1"/>
</dbReference>
<evidence type="ECO:0000256" key="14">
    <source>
        <dbReference type="ARBA" id="ARBA00023315"/>
    </source>
</evidence>
<evidence type="ECO:0000256" key="5">
    <source>
        <dbReference type="ARBA" id="ARBA00022485"/>
    </source>
</evidence>
<dbReference type="InterPro" id="IPR034687">
    <property type="entry name" value="ELP3-like"/>
</dbReference>
<dbReference type="InterPro" id="IPR039661">
    <property type="entry name" value="ELP3"/>
</dbReference>
<dbReference type="InterPro" id="IPR032432">
    <property type="entry name" value="Radical_SAM_C"/>
</dbReference>
<dbReference type="GO" id="GO:0000049">
    <property type="term" value="F:tRNA binding"/>
    <property type="evidence" value="ECO:0007669"/>
    <property type="project" value="UniProtKB-KW"/>
</dbReference>
<evidence type="ECO:0000256" key="6">
    <source>
        <dbReference type="ARBA" id="ARBA00022555"/>
    </source>
</evidence>
<evidence type="ECO:0000256" key="2">
    <source>
        <dbReference type="ARBA" id="ARBA00005043"/>
    </source>
</evidence>
<keyword evidence="11" id="KW-0694">RNA-binding</keyword>
<keyword evidence="9" id="KW-0819">tRNA processing</keyword>
<proteinExistence type="inferred from homology"/>
<dbReference type="GO" id="GO:0005634">
    <property type="term" value="C:nucleus"/>
    <property type="evidence" value="ECO:0007669"/>
    <property type="project" value="TreeGrafter"/>
</dbReference>
<evidence type="ECO:0000256" key="7">
    <source>
        <dbReference type="ARBA" id="ARBA00022679"/>
    </source>
</evidence>
<evidence type="ECO:0000256" key="13">
    <source>
        <dbReference type="ARBA" id="ARBA00023014"/>
    </source>
</evidence>
<dbReference type="AlphaFoldDB" id="A0A7K8SC83"/>
<dbReference type="NCBIfam" id="TIGR01211">
    <property type="entry name" value="ELP3"/>
    <property type="match status" value="1"/>
</dbReference>
<dbReference type="FunFam" id="3.40.630.30:FF:000003">
    <property type="entry name" value="Elongator complex protein 3"/>
    <property type="match status" value="1"/>
</dbReference>
<comment type="pathway">
    <text evidence="2">tRNA modification; 5-methoxycarbonylmethyl-2-thiouridine-tRNA biosynthesis.</text>
</comment>
<evidence type="ECO:0000256" key="8">
    <source>
        <dbReference type="ARBA" id="ARBA00022691"/>
    </source>
</evidence>
<keyword evidence="5" id="KW-0004">4Fe-4S</keyword>
<dbReference type="InterPro" id="IPR058240">
    <property type="entry name" value="rSAM_sf"/>
</dbReference>
<evidence type="ECO:0000313" key="20">
    <source>
        <dbReference type="Proteomes" id="UP000574210"/>
    </source>
</evidence>
<keyword evidence="13" id="KW-0411">Iron-sulfur</keyword>
<evidence type="ECO:0000313" key="19">
    <source>
        <dbReference type="EMBL" id="NXF27677.1"/>
    </source>
</evidence>
<keyword evidence="12" id="KW-0408">Iron</keyword>
<accession>A0A7K8SC83</accession>
<comment type="cofactor">
    <cofactor evidence="1">
        <name>[4Fe-4S] cluster</name>
        <dbReference type="ChEBI" id="CHEBI:49883"/>
    </cofactor>
</comment>
<keyword evidence="20" id="KW-1185">Reference proteome</keyword>
<dbReference type="PANTHER" id="PTHR11135:SF0">
    <property type="entry name" value="ELONGATOR COMPLEX PROTEIN 3"/>
    <property type="match status" value="1"/>
</dbReference>
<dbReference type="PANTHER" id="PTHR11135">
    <property type="entry name" value="HISTONE ACETYLTRANSFERASE-RELATED"/>
    <property type="match status" value="1"/>
</dbReference>
<comment type="catalytic activity">
    <reaction evidence="17">
        <text>uridine(34) in tRNA + acetyl-CoA + S-adenosyl-L-methionine + H2O = 5-(carboxymethyl)uridine(34) in tRNA + 5'-deoxyadenosine + L-methionine + CoA + 2 H(+)</text>
        <dbReference type="Rhea" id="RHEA:61020"/>
        <dbReference type="Rhea" id="RHEA-COMP:10407"/>
        <dbReference type="Rhea" id="RHEA-COMP:11727"/>
        <dbReference type="ChEBI" id="CHEBI:15377"/>
        <dbReference type="ChEBI" id="CHEBI:15378"/>
        <dbReference type="ChEBI" id="CHEBI:17319"/>
        <dbReference type="ChEBI" id="CHEBI:57287"/>
        <dbReference type="ChEBI" id="CHEBI:57288"/>
        <dbReference type="ChEBI" id="CHEBI:57844"/>
        <dbReference type="ChEBI" id="CHEBI:59789"/>
        <dbReference type="ChEBI" id="CHEBI:65315"/>
        <dbReference type="ChEBI" id="CHEBI:74882"/>
        <dbReference type="EC" id="2.3.1.311"/>
    </reaction>
    <physiologicalReaction direction="left-to-right" evidence="17">
        <dbReference type="Rhea" id="RHEA:61021"/>
    </physiologicalReaction>
</comment>
<keyword evidence="10" id="KW-0479">Metal-binding</keyword>
<dbReference type="SUPFAM" id="SSF55729">
    <property type="entry name" value="Acyl-CoA N-acyltransferases (Nat)"/>
    <property type="match status" value="1"/>
</dbReference>
<evidence type="ECO:0000256" key="11">
    <source>
        <dbReference type="ARBA" id="ARBA00022884"/>
    </source>
</evidence>
<dbReference type="GO" id="GO:0106261">
    <property type="term" value="F:tRNA uridine(34) acetyltransferase activity"/>
    <property type="evidence" value="ECO:0007669"/>
    <property type="project" value="UniProtKB-EC"/>
</dbReference>
<evidence type="ECO:0000256" key="1">
    <source>
        <dbReference type="ARBA" id="ARBA00001966"/>
    </source>
</evidence>
<dbReference type="GO" id="GO:0051539">
    <property type="term" value="F:4 iron, 4 sulfur cluster binding"/>
    <property type="evidence" value="ECO:0007669"/>
    <property type="project" value="UniProtKB-KW"/>
</dbReference>
<dbReference type="Proteomes" id="UP000574210">
    <property type="component" value="Unassembled WGS sequence"/>
</dbReference>
<evidence type="ECO:0000256" key="16">
    <source>
        <dbReference type="ARBA" id="ARBA00044771"/>
    </source>
</evidence>
<evidence type="ECO:0000256" key="3">
    <source>
        <dbReference type="ARBA" id="ARBA00005494"/>
    </source>
</evidence>
<dbReference type="EMBL" id="VWYZ01000942">
    <property type="protein sequence ID" value="NXF27677.1"/>
    <property type="molecule type" value="Genomic_DNA"/>
</dbReference>
<keyword evidence="6" id="KW-0820">tRNA-binding</keyword>
<feature type="non-terminal residue" evidence="19">
    <location>
        <position position="1"/>
    </location>
</feature>
<dbReference type="SUPFAM" id="SSF102114">
    <property type="entry name" value="Radical SAM enzymes"/>
    <property type="match status" value="1"/>
</dbReference>
<keyword evidence="8" id="KW-0949">S-adenosyl-L-methionine</keyword>
<protein>
    <recommendedName>
        <fullName evidence="4">Elongator complex protein 3</fullName>
        <ecNumber evidence="16">2.3.1.311</ecNumber>
    </recommendedName>
    <alternativeName>
        <fullName evidence="15">tRNA uridine(34) acetyltransferase</fullName>
    </alternativeName>
</protein>
<dbReference type="GO" id="GO:0005737">
    <property type="term" value="C:cytoplasm"/>
    <property type="evidence" value="ECO:0007669"/>
    <property type="project" value="TreeGrafter"/>
</dbReference>
<evidence type="ECO:0000256" key="15">
    <source>
        <dbReference type="ARBA" id="ARBA00030769"/>
    </source>
</evidence>
<feature type="non-terminal residue" evidence="19">
    <location>
        <position position="293"/>
    </location>
</feature>
<dbReference type="GO" id="GO:0002926">
    <property type="term" value="P:tRNA wobble base 5-methoxycarbonylmethyl-2-thiouridinylation"/>
    <property type="evidence" value="ECO:0007669"/>
    <property type="project" value="TreeGrafter"/>
</dbReference>
<evidence type="ECO:0000256" key="12">
    <source>
        <dbReference type="ARBA" id="ARBA00023004"/>
    </source>
</evidence>
<evidence type="ECO:0000256" key="10">
    <source>
        <dbReference type="ARBA" id="ARBA00022723"/>
    </source>
</evidence>
<dbReference type="Gene3D" id="3.40.630.30">
    <property type="match status" value="1"/>
</dbReference>
<gene>
    <name evidence="19" type="primary">Elp3</name>
    <name evidence="19" type="ORF">RHOROS_R10491</name>
</gene>
<evidence type="ECO:0000256" key="9">
    <source>
        <dbReference type="ARBA" id="ARBA00022694"/>
    </source>
</evidence>
<evidence type="ECO:0000259" key="18">
    <source>
        <dbReference type="PROSITE" id="PS51186"/>
    </source>
</evidence>